<dbReference type="OrthoDB" id="9804072at2"/>
<dbReference type="GO" id="GO:0030170">
    <property type="term" value="F:pyridoxal phosphate binding"/>
    <property type="evidence" value="ECO:0007669"/>
    <property type="project" value="InterPro"/>
</dbReference>
<dbReference type="PANTHER" id="PTHR10146">
    <property type="entry name" value="PROLINE SYNTHETASE CO-TRANSCRIBED BACTERIAL HOMOLOG PROTEIN"/>
    <property type="match status" value="1"/>
</dbReference>
<sequence>MAELIYDLDVERVSANVAEARQRIDEAAAIAGRDPGEVELLAAVKYVPLESVGVLAAAGITLVGENRAQDLEAKAAAHPGLFTWDFIGHLQSRKVKQILPWVRLIHSVASDSVLDQLGKHGAARPDLEVLIEVNVAGEASKSGVAPADLAAFVERCPVTVSGLMTMPPLAAAPEDNRRHFAALRELAASHGLRRLSMGTSQDYEVAVEEGATIVRLGSTLYD</sequence>
<organism evidence="3 4">
    <name type="scientific">Conexibacter woesei (strain DSM 14684 / CCUG 47730 / CIP 108061 / JCM 11494 / NBRC 100937 / ID131577)</name>
    <dbReference type="NCBI Taxonomy" id="469383"/>
    <lineage>
        <taxon>Bacteria</taxon>
        <taxon>Bacillati</taxon>
        <taxon>Actinomycetota</taxon>
        <taxon>Thermoleophilia</taxon>
        <taxon>Solirubrobacterales</taxon>
        <taxon>Conexibacteraceae</taxon>
        <taxon>Conexibacter</taxon>
    </lineage>
</organism>
<dbReference type="AlphaFoldDB" id="D3F081"/>
<evidence type="ECO:0000313" key="3">
    <source>
        <dbReference type="EMBL" id="ADB51941.1"/>
    </source>
</evidence>
<dbReference type="PIRSF" id="PIRSF004848">
    <property type="entry name" value="YBL036c_PLPDEIII"/>
    <property type="match status" value="1"/>
</dbReference>
<dbReference type="KEGG" id="cwo:Cwoe_3523"/>
<dbReference type="PANTHER" id="PTHR10146:SF14">
    <property type="entry name" value="PYRIDOXAL PHOSPHATE HOMEOSTASIS PROTEIN"/>
    <property type="match status" value="1"/>
</dbReference>
<evidence type="ECO:0000256" key="1">
    <source>
        <dbReference type="ARBA" id="ARBA00022898"/>
    </source>
</evidence>
<dbReference type="NCBIfam" id="TIGR00044">
    <property type="entry name" value="YggS family pyridoxal phosphate-dependent enzyme"/>
    <property type="match status" value="1"/>
</dbReference>
<dbReference type="InterPro" id="IPR029066">
    <property type="entry name" value="PLP-binding_barrel"/>
</dbReference>
<reference evidence="3 4" key="1">
    <citation type="journal article" date="2010" name="Stand. Genomic Sci.">
        <title>Complete genome sequence of Conexibacter woesei type strain (ID131577).</title>
        <authorList>
            <person name="Pukall R."/>
            <person name="Lapidus A."/>
            <person name="Glavina Del Rio T."/>
            <person name="Copeland A."/>
            <person name="Tice H."/>
            <person name="Cheng J.-F."/>
            <person name="Lucas S."/>
            <person name="Chen F."/>
            <person name="Nolan M."/>
            <person name="Bruce D."/>
            <person name="Goodwin L."/>
            <person name="Pitluck S."/>
            <person name="Mavromatis K."/>
            <person name="Ivanova N."/>
            <person name="Ovchinnikova G."/>
            <person name="Pati A."/>
            <person name="Chen A."/>
            <person name="Palaniappan K."/>
            <person name="Land M."/>
            <person name="Hauser L."/>
            <person name="Chang Y.-J."/>
            <person name="Jeffries C.D."/>
            <person name="Chain P."/>
            <person name="Meincke L."/>
            <person name="Sims D."/>
            <person name="Brettin T."/>
            <person name="Detter J.C."/>
            <person name="Rohde M."/>
            <person name="Goeker M."/>
            <person name="Bristow J."/>
            <person name="Eisen J.A."/>
            <person name="Markowitz V."/>
            <person name="Kyrpides N.C."/>
            <person name="Klenk H.-P."/>
            <person name="Hugenholtz P."/>
        </authorList>
    </citation>
    <scope>NUCLEOTIDE SEQUENCE [LARGE SCALE GENOMIC DNA]</scope>
    <source>
        <strain evidence="4">DSM 14684 / CIP 108061 / JCM 11494 / NBRC 100937 / ID131577</strain>
    </source>
</reference>
<keyword evidence="4" id="KW-1185">Reference proteome</keyword>
<dbReference type="CDD" id="cd00635">
    <property type="entry name" value="PLPDE_III_YBL036c_like"/>
    <property type="match status" value="1"/>
</dbReference>
<dbReference type="STRING" id="469383.Cwoe_3523"/>
<dbReference type="HOGENOM" id="CLU_059988_1_0_11"/>
<dbReference type="eggNOG" id="COG0325">
    <property type="taxonomic scope" value="Bacteria"/>
</dbReference>
<keyword evidence="1 2" id="KW-0663">Pyridoxal phosphate</keyword>
<dbReference type="Proteomes" id="UP000008229">
    <property type="component" value="Chromosome"/>
</dbReference>
<dbReference type="RefSeq" id="WP_012934992.1">
    <property type="nucleotide sequence ID" value="NC_013739.1"/>
</dbReference>
<gene>
    <name evidence="3" type="ordered locus">Cwoe_3523</name>
</gene>
<protein>
    <submittedName>
        <fullName evidence="3">Alanine racemase domain protein</fullName>
    </submittedName>
</protein>
<dbReference type="Gene3D" id="3.20.20.10">
    <property type="entry name" value="Alanine racemase"/>
    <property type="match status" value="1"/>
</dbReference>
<evidence type="ECO:0000256" key="2">
    <source>
        <dbReference type="PIRSR" id="PIRSR004848-1"/>
    </source>
</evidence>
<feature type="modified residue" description="N6-(pyridoxal phosphate)lysine" evidence="2">
    <location>
        <position position="45"/>
    </location>
</feature>
<accession>D3F081</accession>
<name>D3F081_CONWI</name>
<dbReference type="InterPro" id="IPR011078">
    <property type="entry name" value="PyrdxlP_homeostasis"/>
</dbReference>
<reference evidence="4" key="2">
    <citation type="submission" date="2010-01" db="EMBL/GenBank/DDBJ databases">
        <title>The complete genome of Conexibacter woesei DSM 14684.</title>
        <authorList>
            <consortium name="US DOE Joint Genome Institute (JGI-PGF)"/>
            <person name="Lucas S."/>
            <person name="Copeland A."/>
            <person name="Lapidus A."/>
            <person name="Glavina del Rio T."/>
            <person name="Dalin E."/>
            <person name="Tice H."/>
            <person name="Bruce D."/>
            <person name="Goodwin L."/>
            <person name="Pitluck S."/>
            <person name="Kyrpides N."/>
            <person name="Mavromatis K."/>
            <person name="Ivanova N."/>
            <person name="Mikhailova N."/>
            <person name="Chertkov O."/>
            <person name="Brettin T."/>
            <person name="Detter J.C."/>
            <person name="Han C."/>
            <person name="Larimer F."/>
            <person name="Land M."/>
            <person name="Hauser L."/>
            <person name="Markowitz V."/>
            <person name="Cheng J.-F."/>
            <person name="Hugenholtz P."/>
            <person name="Woyke T."/>
            <person name="Wu D."/>
            <person name="Pukall R."/>
            <person name="Steenblock K."/>
            <person name="Schneider S."/>
            <person name="Klenk H.-P."/>
            <person name="Eisen J.A."/>
        </authorList>
    </citation>
    <scope>NUCLEOTIDE SEQUENCE [LARGE SCALE GENOMIC DNA]</scope>
    <source>
        <strain evidence="4">DSM 14684 / CIP 108061 / JCM 11494 / NBRC 100937 / ID131577</strain>
    </source>
</reference>
<dbReference type="EMBL" id="CP001854">
    <property type="protein sequence ID" value="ADB51941.1"/>
    <property type="molecule type" value="Genomic_DNA"/>
</dbReference>
<evidence type="ECO:0000313" key="4">
    <source>
        <dbReference type="Proteomes" id="UP000008229"/>
    </source>
</evidence>
<proteinExistence type="predicted"/>
<dbReference type="SUPFAM" id="SSF51419">
    <property type="entry name" value="PLP-binding barrel"/>
    <property type="match status" value="1"/>
</dbReference>
<comment type="cofactor">
    <cofactor evidence="2">
        <name>pyridoxal 5'-phosphate</name>
        <dbReference type="ChEBI" id="CHEBI:597326"/>
    </cofactor>
</comment>